<dbReference type="EMBL" id="RXHI01000012">
    <property type="protein sequence ID" value="RUA22649.1"/>
    <property type="molecule type" value="Genomic_DNA"/>
</dbReference>
<dbReference type="AlphaFoldDB" id="A0A3S0Q198"/>
<organism evidence="2">
    <name type="scientific">Billgrantia gudaonensis</name>
    <dbReference type="NCBI Taxonomy" id="376427"/>
    <lineage>
        <taxon>Bacteria</taxon>
        <taxon>Pseudomonadati</taxon>
        <taxon>Pseudomonadota</taxon>
        <taxon>Gammaproteobacteria</taxon>
        <taxon>Oceanospirillales</taxon>
        <taxon>Halomonadaceae</taxon>
        <taxon>Billgrantia</taxon>
    </lineage>
</organism>
<proteinExistence type="predicted"/>
<evidence type="ECO:0000313" key="2">
    <source>
        <dbReference type="EMBL" id="RUA22649.1"/>
    </source>
</evidence>
<gene>
    <name evidence="2" type="ORF">DSL92_04555</name>
</gene>
<evidence type="ECO:0000256" key="1">
    <source>
        <dbReference type="SAM" id="MobiDB-lite"/>
    </source>
</evidence>
<protein>
    <submittedName>
        <fullName evidence="2">Uncharacterized protein</fullName>
    </submittedName>
</protein>
<comment type="caution">
    <text evidence="2">The sequence shown here is derived from an EMBL/GenBank/DDBJ whole genome shotgun (WGS) entry which is preliminary data.</text>
</comment>
<accession>A0A3S0Q198</accession>
<sequence length="66" mass="7473">MIGLLLTVIIAVAAFNIVSTLVVVTTGRACRHCHPAHHRRHAALDHGHLHRPGVGHRHHRYRRRGR</sequence>
<feature type="region of interest" description="Disordered" evidence="1">
    <location>
        <begin position="47"/>
        <end position="66"/>
    </location>
</feature>
<feature type="compositionally biased region" description="Basic residues" evidence="1">
    <location>
        <begin position="48"/>
        <end position="66"/>
    </location>
</feature>
<reference evidence="2" key="1">
    <citation type="submission" date="2018-12" db="EMBL/GenBank/DDBJ databases">
        <authorList>
            <person name="Jadhav K."/>
            <person name="Kushwaha B."/>
            <person name="Jadhav I."/>
        </authorList>
    </citation>
    <scope>NUCLEOTIDE SEQUENCE [LARGE SCALE GENOMIC DNA]</scope>
    <source>
        <strain evidence="2">SBS 10</strain>
    </source>
</reference>
<name>A0A3S0Q198_9GAMM</name>